<keyword evidence="1" id="KW-0812">Transmembrane</keyword>
<dbReference type="PANTHER" id="PTHR22911:SF135">
    <property type="entry name" value="BLR4310 PROTEIN"/>
    <property type="match status" value="1"/>
</dbReference>
<proteinExistence type="predicted"/>
<dbReference type="GO" id="GO:0016020">
    <property type="term" value="C:membrane"/>
    <property type="evidence" value="ECO:0007669"/>
    <property type="project" value="InterPro"/>
</dbReference>
<keyword evidence="1" id="KW-1133">Transmembrane helix</keyword>
<comment type="caution">
    <text evidence="3">The sequence shown here is derived from an EMBL/GenBank/DDBJ whole genome shotgun (WGS) entry which is preliminary data.</text>
</comment>
<organism evidence="3 4">
    <name type="scientific">Paracoccus onubensis</name>
    <dbReference type="NCBI Taxonomy" id="1675788"/>
    <lineage>
        <taxon>Bacteria</taxon>
        <taxon>Pseudomonadati</taxon>
        <taxon>Pseudomonadota</taxon>
        <taxon>Alphaproteobacteria</taxon>
        <taxon>Rhodobacterales</taxon>
        <taxon>Paracoccaceae</taxon>
        <taxon>Paracoccus</taxon>
    </lineage>
</organism>
<feature type="transmembrane region" description="Helical" evidence="1">
    <location>
        <begin position="240"/>
        <end position="257"/>
    </location>
</feature>
<feature type="transmembrane region" description="Helical" evidence="1">
    <location>
        <begin position="263"/>
        <end position="281"/>
    </location>
</feature>
<dbReference type="AlphaFoldDB" id="A0A418SPR6"/>
<keyword evidence="1" id="KW-0472">Membrane</keyword>
<dbReference type="EMBL" id="QZCG01000013">
    <property type="protein sequence ID" value="RJE82929.1"/>
    <property type="molecule type" value="Genomic_DNA"/>
</dbReference>
<protein>
    <submittedName>
        <fullName evidence="3">DMT family transporter</fullName>
    </submittedName>
</protein>
<dbReference type="OrthoDB" id="7165334at2"/>
<name>A0A418SPR6_9RHOB</name>
<dbReference type="InterPro" id="IPR000620">
    <property type="entry name" value="EamA_dom"/>
</dbReference>
<accession>A0A418SPR6</accession>
<feature type="transmembrane region" description="Helical" evidence="1">
    <location>
        <begin position="71"/>
        <end position="90"/>
    </location>
</feature>
<evidence type="ECO:0000259" key="2">
    <source>
        <dbReference type="Pfam" id="PF00892"/>
    </source>
</evidence>
<sequence length="303" mass="32269">MSDNFRAALLMILSMALFALEDAFIKLLTLHLPISQILMTSGFLGALLFGLRMARRGQRLWSRALLRPVFVIRNLGEAIGAVGFVAALALGEMATAAAILQLLPLTIMMGAALFLGEKVGWRRWISVAMGFAGMLLILRPGTEAFQSAALWALLSVAALTMRDLATRRIAAEIPSDLLSAAAYASIVPAGFLLAVTAGQAPVNPGIADWAYLAGMVLFGVFGYSALVTSTRIGEAAAVAPFRYSRLAFALIVAVVFFSERPDAPTLIGAALIAASGCYAMWREARLREASPQPPDGMVRRGEP</sequence>
<evidence type="ECO:0000313" key="3">
    <source>
        <dbReference type="EMBL" id="RJE82929.1"/>
    </source>
</evidence>
<feature type="transmembrane region" description="Helical" evidence="1">
    <location>
        <begin position="148"/>
        <end position="165"/>
    </location>
</feature>
<reference evidence="4" key="1">
    <citation type="submission" date="2018-09" db="EMBL/GenBank/DDBJ databases">
        <title>Acidovorax cavernicola nov. sp. isolated from Gruta de las Maravillas (Aracena, Spain).</title>
        <authorList>
            <person name="Jurado V."/>
            <person name="Gutierrez-Patricio S."/>
            <person name="Gonzalez-Pimentel J.L."/>
            <person name="Miller A.Z."/>
            <person name="Laiz L."/>
            <person name="Saiz-Jimenez C."/>
        </authorList>
    </citation>
    <scope>NUCLEOTIDE SEQUENCE [LARGE SCALE GENOMIC DNA]</scope>
    <source>
        <strain evidence="4">1011MAR3C25</strain>
    </source>
</reference>
<feature type="transmembrane region" description="Helical" evidence="1">
    <location>
        <begin position="124"/>
        <end position="142"/>
    </location>
</feature>
<evidence type="ECO:0000313" key="4">
    <source>
        <dbReference type="Proteomes" id="UP000284202"/>
    </source>
</evidence>
<dbReference type="Pfam" id="PF00892">
    <property type="entry name" value="EamA"/>
    <property type="match status" value="2"/>
</dbReference>
<dbReference type="PANTHER" id="PTHR22911">
    <property type="entry name" value="ACYL-MALONYL CONDENSING ENZYME-RELATED"/>
    <property type="match status" value="1"/>
</dbReference>
<dbReference type="RefSeq" id="WP_119751251.1">
    <property type="nucleotide sequence ID" value="NZ_QZCG01000013.1"/>
</dbReference>
<feature type="domain" description="EamA" evidence="2">
    <location>
        <begin position="7"/>
        <end position="138"/>
    </location>
</feature>
<feature type="domain" description="EamA" evidence="2">
    <location>
        <begin position="147"/>
        <end position="275"/>
    </location>
</feature>
<feature type="transmembrane region" description="Helical" evidence="1">
    <location>
        <begin position="33"/>
        <end position="51"/>
    </location>
</feature>
<feature type="transmembrane region" description="Helical" evidence="1">
    <location>
        <begin position="177"/>
        <end position="197"/>
    </location>
</feature>
<dbReference type="Proteomes" id="UP000284202">
    <property type="component" value="Unassembled WGS sequence"/>
</dbReference>
<feature type="transmembrane region" description="Helical" evidence="1">
    <location>
        <begin position="96"/>
        <end position="115"/>
    </location>
</feature>
<evidence type="ECO:0000256" key="1">
    <source>
        <dbReference type="SAM" id="Phobius"/>
    </source>
</evidence>
<dbReference type="SUPFAM" id="SSF103481">
    <property type="entry name" value="Multidrug resistance efflux transporter EmrE"/>
    <property type="match status" value="2"/>
</dbReference>
<dbReference type="InterPro" id="IPR037185">
    <property type="entry name" value="EmrE-like"/>
</dbReference>
<gene>
    <name evidence="3" type="ORF">D3P04_18030</name>
</gene>
<feature type="transmembrane region" description="Helical" evidence="1">
    <location>
        <begin position="209"/>
        <end position="228"/>
    </location>
</feature>
<keyword evidence="4" id="KW-1185">Reference proteome</keyword>